<dbReference type="InterPro" id="IPR025751">
    <property type="entry name" value="RsbRD_N_dom"/>
</dbReference>
<reference evidence="5 6" key="1">
    <citation type="submission" date="2020-07" db="EMBL/GenBank/DDBJ databases">
        <title>Genome of Haloechinothrix sp.</title>
        <authorList>
            <person name="Tang S.-K."/>
            <person name="Yang L."/>
            <person name="Zhu W.-Y."/>
        </authorList>
    </citation>
    <scope>NUCLEOTIDE SEQUENCE [LARGE SCALE GENOMIC DNA]</scope>
    <source>
        <strain evidence="5 6">YIM 98757</strain>
    </source>
</reference>
<dbReference type="EMBL" id="JACCKD010000011">
    <property type="protein sequence ID" value="MBA0128288.1"/>
    <property type="molecule type" value="Genomic_DNA"/>
</dbReference>
<dbReference type="Gene3D" id="1.10.10.2840">
    <property type="entry name" value="PucR C-terminal helix-turn-helix domain"/>
    <property type="match status" value="1"/>
</dbReference>
<evidence type="ECO:0000259" key="2">
    <source>
        <dbReference type="Pfam" id="PF13556"/>
    </source>
</evidence>
<organism evidence="5 6">
    <name type="scientific">Haloechinothrix aidingensis</name>
    <dbReference type="NCBI Taxonomy" id="2752311"/>
    <lineage>
        <taxon>Bacteria</taxon>
        <taxon>Bacillati</taxon>
        <taxon>Actinomycetota</taxon>
        <taxon>Actinomycetes</taxon>
        <taxon>Pseudonocardiales</taxon>
        <taxon>Pseudonocardiaceae</taxon>
        <taxon>Haloechinothrix</taxon>
    </lineage>
</organism>
<feature type="domain" description="CdaR GGDEF-like" evidence="4">
    <location>
        <begin position="179"/>
        <end position="284"/>
    </location>
</feature>
<name>A0A838AGU0_9PSEU</name>
<proteinExistence type="inferred from homology"/>
<dbReference type="InterPro" id="IPR041522">
    <property type="entry name" value="CdaR_GGDEF"/>
</dbReference>
<dbReference type="InterPro" id="IPR051448">
    <property type="entry name" value="CdaR-like_regulators"/>
</dbReference>
<dbReference type="InterPro" id="IPR025736">
    <property type="entry name" value="PucR_C-HTH_dom"/>
</dbReference>
<dbReference type="Proteomes" id="UP000582974">
    <property type="component" value="Unassembled WGS sequence"/>
</dbReference>
<comment type="similarity">
    <text evidence="1">Belongs to the CdaR family.</text>
</comment>
<dbReference type="PANTHER" id="PTHR33744">
    <property type="entry name" value="CARBOHYDRATE DIACID REGULATOR"/>
    <property type="match status" value="1"/>
</dbReference>
<dbReference type="Pfam" id="PF13556">
    <property type="entry name" value="HTH_30"/>
    <property type="match status" value="1"/>
</dbReference>
<accession>A0A838AGU0</accession>
<dbReference type="Pfam" id="PF14361">
    <property type="entry name" value="RsbRD_N"/>
    <property type="match status" value="1"/>
</dbReference>
<protein>
    <submittedName>
        <fullName evidence="5">Helix-turn-helix domain-containing protein</fullName>
    </submittedName>
</protein>
<gene>
    <name evidence="5" type="ORF">H0B56_22305</name>
</gene>
<feature type="domain" description="PucR C-terminal helix-turn-helix" evidence="2">
    <location>
        <begin position="335"/>
        <end position="393"/>
    </location>
</feature>
<dbReference type="InterPro" id="IPR042070">
    <property type="entry name" value="PucR_C-HTH_sf"/>
</dbReference>
<evidence type="ECO:0000256" key="1">
    <source>
        <dbReference type="ARBA" id="ARBA00006754"/>
    </source>
</evidence>
<dbReference type="AlphaFoldDB" id="A0A838AGU0"/>
<evidence type="ECO:0000313" key="6">
    <source>
        <dbReference type="Proteomes" id="UP000582974"/>
    </source>
</evidence>
<feature type="domain" description="RsbT co-antagonist protein RsbRD N-terminal" evidence="3">
    <location>
        <begin position="27"/>
        <end position="160"/>
    </location>
</feature>
<keyword evidence="6" id="KW-1185">Reference proteome</keyword>
<comment type="caution">
    <text evidence="5">The sequence shown here is derived from an EMBL/GenBank/DDBJ whole genome shotgun (WGS) entry which is preliminary data.</text>
</comment>
<evidence type="ECO:0000313" key="5">
    <source>
        <dbReference type="EMBL" id="MBA0128288.1"/>
    </source>
</evidence>
<sequence length="403" mass="43055">MSPPLAISASADLRLVAIGGFIATHVDELAERLAPVVQAAEPAYRSGVYLSQDEVVRGCRRSLAMVCERLSGRREAALARAARVIRASAARGLPMDAVTRAHRVGWQFVWELLLEDVFSGPERTRAMIATMPLTWSIVSELSESLVAGYRQDARDDRERTDADTRMLDRLLSGVITGPAEVRACARGLRIPASGTFVVVHAETLASGEWPLPRIADRLRTRGVLSAWRLRPDAQVGIVGLGTHYGVEQLAEDLAARARARVGMSDAYPALEGSATAAQQAALAAGAAAPGTATLVRHDSAVLPVLIASAPDAAHRLALRVLGPVLVLDTADRDSLLTTFRAWAVADGSAVRAAGELHCHPNTVRYRLKRLEQLTGRALSTPLDSMHLLLAARALDVLPGVEAV</sequence>
<dbReference type="PANTHER" id="PTHR33744:SF1">
    <property type="entry name" value="DNA-BINDING TRANSCRIPTIONAL ACTIVATOR ADER"/>
    <property type="match status" value="1"/>
</dbReference>
<evidence type="ECO:0000259" key="3">
    <source>
        <dbReference type="Pfam" id="PF14361"/>
    </source>
</evidence>
<dbReference type="Pfam" id="PF17853">
    <property type="entry name" value="GGDEF_2"/>
    <property type="match status" value="1"/>
</dbReference>
<dbReference type="RefSeq" id="WP_180895091.1">
    <property type="nucleotide sequence ID" value="NZ_JACCKD010000011.1"/>
</dbReference>
<evidence type="ECO:0000259" key="4">
    <source>
        <dbReference type="Pfam" id="PF17853"/>
    </source>
</evidence>